<feature type="signal peptide" evidence="2">
    <location>
        <begin position="1"/>
        <end position="19"/>
    </location>
</feature>
<dbReference type="EMBL" id="VZAD01000072">
    <property type="protein sequence ID" value="MQP12218.1"/>
    <property type="molecule type" value="Genomic_DNA"/>
</dbReference>
<feature type="chain" id="PRO_5025569110" description="Lipoprotein" evidence="2">
    <location>
        <begin position="20"/>
        <end position="212"/>
    </location>
</feature>
<comment type="caution">
    <text evidence="3">The sequence shown here is derived from an EMBL/GenBank/DDBJ whole genome shotgun (WGS) entry which is preliminary data.</text>
</comment>
<evidence type="ECO:0000313" key="4">
    <source>
        <dbReference type="Proteomes" id="UP000384372"/>
    </source>
</evidence>
<dbReference type="PROSITE" id="PS51257">
    <property type="entry name" value="PROKAR_LIPOPROTEIN"/>
    <property type="match status" value="1"/>
</dbReference>
<keyword evidence="1" id="KW-0175">Coiled coil</keyword>
<evidence type="ECO:0000256" key="2">
    <source>
        <dbReference type="SAM" id="SignalP"/>
    </source>
</evidence>
<dbReference type="OrthoDB" id="9957966at2"/>
<keyword evidence="4" id="KW-1185">Reference proteome</keyword>
<organism evidence="3 4">
    <name type="scientific">Segatella copri</name>
    <dbReference type="NCBI Taxonomy" id="165179"/>
    <lineage>
        <taxon>Bacteria</taxon>
        <taxon>Pseudomonadati</taxon>
        <taxon>Bacteroidota</taxon>
        <taxon>Bacteroidia</taxon>
        <taxon>Bacteroidales</taxon>
        <taxon>Prevotellaceae</taxon>
        <taxon>Segatella</taxon>
    </lineage>
</organism>
<name>A0A6A7WD15_9BACT</name>
<evidence type="ECO:0000256" key="1">
    <source>
        <dbReference type="SAM" id="Coils"/>
    </source>
</evidence>
<dbReference type="RefSeq" id="WP_158463858.1">
    <property type="nucleotide sequence ID" value="NZ_VZAD01000072.1"/>
</dbReference>
<proteinExistence type="predicted"/>
<gene>
    <name evidence="3" type="ORF">F7D20_09675</name>
</gene>
<reference evidence="3 4" key="1">
    <citation type="submission" date="2019-09" db="EMBL/GenBank/DDBJ databases">
        <title>Distinct polysaccharide growth profiles of human intestinal Prevotella copri isolates.</title>
        <authorList>
            <person name="Fehlner-Peach H."/>
            <person name="Magnabosco C."/>
            <person name="Raghavan V."/>
            <person name="Scher J.U."/>
            <person name="Tett A."/>
            <person name="Cox L.M."/>
            <person name="Gottsegen C."/>
            <person name="Watters A."/>
            <person name="Wiltshire- Gordon J.D."/>
            <person name="Segata N."/>
            <person name="Bonneau R."/>
            <person name="Littman D.R."/>
        </authorList>
    </citation>
    <scope>NUCLEOTIDE SEQUENCE [LARGE SCALE GENOMIC DNA]</scope>
    <source>
        <strain evidence="4">iAQ1173</strain>
    </source>
</reference>
<feature type="coiled-coil region" evidence="1">
    <location>
        <begin position="38"/>
        <end position="74"/>
    </location>
</feature>
<evidence type="ECO:0000313" key="3">
    <source>
        <dbReference type="EMBL" id="MQP12218.1"/>
    </source>
</evidence>
<dbReference type="Proteomes" id="UP000384372">
    <property type="component" value="Unassembled WGS sequence"/>
</dbReference>
<dbReference type="AlphaFoldDB" id="A0A6A7WD15"/>
<sequence length="212" mass="23718">MKKMKQMALAVLLMPLLFACSGGSSTDTNLYGSLPEKYEKFMQEKADLKKQAENIKTEADKKELIEKSEKMQAEWKVKIEECAKTLNGKPIKVEKCDFTITTPLSLEFTDFYSNSNLTPSFKINGEATATSDMKTGNDFVLPSENVYLVGYNTEGQEVYKTLVGNIAAENVDGKAFVKAGTPVEFKKLKFSKSDIENGCKDAKTYKLELKRL</sequence>
<protein>
    <recommendedName>
        <fullName evidence="5">Lipoprotein</fullName>
    </recommendedName>
</protein>
<evidence type="ECO:0008006" key="5">
    <source>
        <dbReference type="Google" id="ProtNLM"/>
    </source>
</evidence>
<accession>A0A6A7WD15</accession>
<keyword evidence="2" id="KW-0732">Signal</keyword>